<feature type="domain" description="Integrase catalytic" evidence="2">
    <location>
        <begin position="114"/>
        <end position="274"/>
    </location>
</feature>
<dbReference type="InterPro" id="IPR012337">
    <property type="entry name" value="RNaseH-like_sf"/>
</dbReference>
<dbReference type="Pfam" id="PF13333">
    <property type="entry name" value="rve_2"/>
    <property type="match status" value="1"/>
</dbReference>
<proteinExistence type="predicted"/>
<dbReference type="PANTHER" id="PTHR46889">
    <property type="entry name" value="TRANSPOSASE INSF FOR INSERTION SEQUENCE IS3B-RELATED"/>
    <property type="match status" value="1"/>
</dbReference>
<dbReference type="PATRIC" id="fig|1303.77.peg.2139"/>
<evidence type="ECO:0000256" key="1">
    <source>
        <dbReference type="ARBA" id="ARBA00002286"/>
    </source>
</evidence>
<evidence type="ECO:0000313" key="3">
    <source>
        <dbReference type="EMBL" id="KXT78884.1"/>
    </source>
</evidence>
<reference evidence="3 4" key="1">
    <citation type="submission" date="2016-01" db="EMBL/GenBank/DDBJ databases">
        <title>Highly variable Streptococcus oralis are common among viridans streptococci isolated from primates.</title>
        <authorList>
            <person name="Denapaite D."/>
            <person name="Rieger M."/>
            <person name="Koendgen S."/>
            <person name="Brueckner R."/>
            <person name="Ochigava I."/>
            <person name="Kappeler P."/>
            <person name="Maetz-Rensing K."/>
            <person name="Leendertz F."/>
            <person name="Hakenbeck R."/>
        </authorList>
    </citation>
    <scope>NUCLEOTIDE SEQUENCE [LARGE SCALE GENOMIC DNA]</scope>
    <source>
        <strain evidence="3 4">DD14</strain>
    </source>
</reference>
<dbReference type="InterPro" id="IPR025948">
    <property type="entry name" value="HTH-like_dom"/>
</dbReference>
<dbReference type="InterPro" id="IPR001584">
    <property type="entry name" value="Integrase_cat-core"/>
</dbReference>
<dbReference type="NCBIfam" id="NF033516">
    <property type="entry name" value="transpos_IS3"/>
    <property type="match status" value="1"/>
</dbReference>
<dbReference type="Proteomes" id="UP000070497">
    <property type="component" value="Unassembled WGS sequence"/>
</dbReference>
<dbReference type="InterPro" id="IPR036397">
    <property type="entry name" value="RNaseH_sf"/>
</dbReference>
<dbReference type="Pfam" id="PF00665">
    <property type="entry name" value="rve"/>
    <property type="match status" value="1"/>
</dbReference>
<dbReference type="PANTHER" id="PTHR46889:SF4">
    <property type="entry name" value="TRANSPOSASE INSO FOR INSERTION SEQUENCE ELEMENT IS911B-RELATED"/>
    <property type="match status" value="1"/>
</dbReference>
<dbReference type="GO" id="GO:0015074">
    <property type="term" value="P:DNA integration"/>
    <property type="evidence" value="ECO:0007669"/>
    <property type="project" value="InterPro"/>
</dbReference>
<dbReference type="Gene3D" id="3.30.420.10">
    <property type="entry name" value="Ribonuclease H-like superfamily/Ribonuclease H"/>
    <property type="match status" value="1"/>
</dbReference>
<dbReference type="SUPFAM" id="SSF53098">
    <property type="entry name" value="Ribonuclease H-like"/>
    <property type="match status" value="1"/>
</dbReference>
<dbReference type="EMBL" id="LQRI01000243">
    <property type="protein sequence ID" value="KXT78884.1"/>
    <property type="molecule type" value="Genomic_DNA"/>
</dbReference>
<dbReference type="AlphaFoldDB" id="A0A139NT19"/>
<organism evidence="3 4">
    <name type="scientific">Streptococcus oralis</name>
    <dbReference type="NCBI Taxonomy" id="1303"/>
    <lineage>
        <taxon>Bacteria</taxon>
        <taxon>Bacillati</taxon>
        <taxon>Bacillota</taxon>
        <taxon>Bacilli</taxon>
        <taxon>Lactobacillales</taxon>
        <taxon>Streptococcaceae</taxon>
        <taxon>Streptococcus</taxon>
    </lineage>
</organism>
<evidence type="ECO:0000313" key="4">
    <source>
        <dbReference type="Proteomes" id="UP000070497"/>
    </source>
</evidence>
<sequence>MEEYKKTCPVSIILECFGVKRSTFYRWKQECKNSQKRDEVADKIEQLCMANRFIYGYRTITRLLKKVYNLVVNRKKVYRIMKEKGCLCRVRPKKGPKLGKPYYVTDNKLDRDFQADKPMEKLVTDITYLYFGNCRLYLSSIMDLYNREIVAYTISECQDTDFVLDTLNQLELPQGLLLHSDQGSVYTSKAYYQACTEKGITRSMSRKGTPADNACIEWFHSVLKSETFYLHKWRNLTKDSITEIVKNYIIFYNKTRVQQRLNDLSPVDYRKLAA</sequence>
<dbReference type="GO" id="GO:0003676">
    <property type="term" value="F:nucleic acid binding"/>
    <property type="evidence" value="ECO:0007669"/>
    <property type="project" value="InterPro"/>
</dbReference>
<dbReference type="InterPro" id="IPR048020">
    <property type="entry name" value="Transpos_IS3"/>
</dbReference>
<evidence type="ECO:0000259" key="2">
    <source>
        <dbReference type="PROSITE" id="PS50994"/>
    </source>
</evidence>
<dbReference type="PROSITE" id="PS50994">
    <property type="entry name" value="INTEGRASE"/>
    <property type="match status" value="1"/>
</dbReference>
<gene>
    <name evidence="3" type="ORF">SORDD14_01922</name>
</gene>
<protein>
    <submittedName>
        <fullName evidence="3">Mobile element protein</fullName>
    </submittedName>
</protein>
<comment type="function">
    <text evidence="1">Involved in the transposition of the insertion sequence.</text>
</comment>
<dbReference type="Pfam" id="PF13276">
    <property type="entry name" value="HTH_21"/>
    <property type="match status" value="1"/>
</dbReference>
<comment type="caution">
    <text evidence="3">The sequence shown here is derived from an EMBL/GenBank/DDBJ whole genome shotgun (WGS) entry which is preliminary data.</text>
</comment>
<dbReference type="InterPro" id="IPR050900">
    <property type="entry name" value="Transposase_IS3/IS150/IS904"/>
</dbReference>
<accession>A0A139NT19</accession>
<name>A0A139NT19_STROR</name>